<evidence type="ECO:0000256" key="6">
    <source>
        <dbReference type="SAM" id="Phobius"/>
    </source>
</evidence>
<evidence type="ECO:0000313" key="8">
    <source>
        <dbReference type="EMBL" id="MDT0380229.1"/>
    </source>
</evidence>
<organism evidence="8 9">
    <name type="scientific">Streptomyces hazeniae</name>
    <dbReference type="NCBI Taxonomy" id="3075538"/>
    <lineage>
        <taxon>Bacteria</taxon>
        <taxon>Bacillati</taxon>
        <taxon>Actinomycetota</taxon>
        <taxon>Actinomycetes</taxon>
        <taxon>Kitasatosporales</taxon>
        <taxon>Streptomycetaceae</taxon>
        <taxon>Streptomyces</taxon>
    </lineage>
</organism>
<sequence>MKRSGHAETADRWLLRLAFAAFALLGAQAGVWAVLLADLARVTGTDAPRLGAALTALACVAVPSVLVSGRIVDRLGRRTGVVVGCTGSGLAFAALSTVGSYGAMIGLFLLFGVLCSLYDVVVNVLGGDYERRTGRVMMPRLHAVFSGAGAAGALAAAATVGLGGGHRAVFVATGGLLVLLGLAGTAVPLPPPPAADDAEAGAAEAGAAEAGAAEEADGREERPARRGLLSVLALPGVGAAAALVTLQFFNDGAVEGYSSLYLRQVLEAGALVGGVGIAAFHLATMTGRMVADRVIGAFGEGRVVTGGGVIAAAGFVLALSTDRAPLVVAGLLLAGVGAAPLVPIAYSLAARRSGARSGAAASLVTACGYVSFVAAPAVIGALSAAAGLRRALLCLIVSAALVALVGRRARHLRGGGGDRHAPAAPEPGGERASR</sequence>
<keyword evidence="3 6" id="KW-1133">Transmembrane helix</keyword>
<dbReference type="InterPro" id="IPR051788">
    <property type="entry name" value="MFS_Transporter"/>
</dbReference>
<evidence type="ECO:0000256" key="2">
    <source>
        <dbReference type="ARBA" id="ARBA00022692"/>
    </source>
</evidence>
<dbReference type="EMBL" id="JAVREQ010000013">
    <property type="protein sequence ID" value="MDT0380229.1"/>
    <property type="molecule type" value="Genomic_DNA"/>
</dbReference>
<accession>A0ABU2NTB5</accession>
<feature type="transmembrane region" description="Helical" evidence="6">
    <location>
        <begin position="228"/>
        <end position="249"/>
    </location>
</feature>
<dbReference type="PROSITE" id="PS50850">
    <property type="entry name" value="MFS"/>
    <property type="match status" value="1"/>
</dbReference>
<feature type="region of interest" description="Disordered" evidence="5">
    <location>
        <begin position="412"/>
        <end position="434"/>
    </location>
</feature>
<dbReference type="InterPro" id="IPR020846">
    <property type="entry name" value="MFS_dom"/>
</dbReference>
<name>A0ABU2NTB5_9ACTN</name>
<feature type="transmembrane region" description="Helical" evidence="6">
    <location>
        <begin position="326"/>
        <end position="348"/>
    </location>
</feature>
<proteinExistence type="predicted"/>
<protein>
    <submittedName>
        <fullName evidence="8">MFS transporter</fullName>
    </submittedName>
</protein>
<feature type="transmembrane region" description="Helical" evidence="6">
    <location>
        <begin position="168"/>
        <end position="189"/>
    </location>
</feature>
<feature type="transmembrane region" description="Helical" evidence="6">
    <location>
        <begin position="141"/>
        <end position="162"/>
    </location>
</feature>
<evidence type="ECO:0000256" key="5">
    <source>
        <dbReference type="SAM" id="MobiDB-lite"/>
    </source>
</evidence>
<evidence type="ECO:0000259" key="7">
    <source>
        <dbReference type="PROSITE" id="PS50850"/>
    </source>
</evidence>
<dbReference type="SUPFAM" id="SSF103473">
    <property type="entry name" value="MFS general substrate transporter"/>
    <property type="match status" value="1"/>
</dbReference>
<feature type="transmembrane region" description="Helical" evidence="6">
    <location>
        <begin position="388"/>
        <end position="406"/>
    </location>
</feature>
<dbReference type="InterPro" id="IPR036259">
    <property type="entry name" value="MFS_trans_sf"/>
</dbReference>
<reference evidence="9" key="1">
    <citation type="submission" date="2023-07" db="EMBL/GenBank/DDBJ databases">
        <title>30 novel species of actinomycetes from the DSMZ collection.</title>
        <authorList>
            <person name="Nouioui I."/>
        </authorList>
    </citation>
    <scope>NUCLEOTIDE SEQUENCE [LARGE SCALE GENOMIC DNA]</scope>
    <source>
        <strain evidence="9">DSM 42041</strain>
    </source>
</reference>
<dbReference type="Gene3D" id="1.20.1250.20">
    <property type="entry name" value="MFS general substrate transporter like domains"/>
    <property type="match status" value="2"/>
</dbReference>
<dbReference type="PROSITE" id="PS00216">
    <property type="entry name" value="SUGAR_TRANSPORT_1"/>
    <property type="match status" value="1"/>
</dbReference>
<feature type="domain" description="Major facilitator superfamily (MFS) profile" evidence="7">
    <location>
        <begin position="14"/>
        <end position="410"/>
    </location>
</feature>
<feature type="transmembrane region" description="Helical" evidence="6">
    <location>
        <begin position="360"/>
        <end position="382"/>
    </location>
</feature>
<evidence type="ECO:0000256" key="1">
    <source>
        <dbReference type="ARBA" id="ARBA00004651"/>
    </source>
</evidence>
<dbReference type="Pfam" id="PF07690">
    <property type="entry name" value="MFS_1"/>
    <property type="match status" value="1"/>
</dbReference>
<keyword evidence="2 6" id="KW-0812">Transmembrane</keyword>
<dbReference type="InterPro" id="IPR005829">
    <property type="entry name" value="Sugar_transporter_CS"/>
</dbReference>
<dbReference type="InterPro" id="IPR011701">
    <property type="entry name" value="MFS"/>
</dbReference>
<comment type="caution">
    <text evidence="8">The sequence shown here is derived from an EMBL/GenBank/DDBJ whole genome shotgun (WGS) entry which is preliminary data.</text>
</comment>
<dbReference type="PANTHER" id="PTHR23514:SF13">
    <property type="entry name" value="INNER MEMBRANE PROTEIN YBJJ"/>
    <property type="match status" value="1"/>
</dbReference>
<feature type="transmembrane region" description="Helical" evidence="6">
    <location>
        <begin position="303"/>
        <end position="320"/>
    </location>
</feature>
<evidence type="ECO:0000256" key="3">
    <source>
        <dbReference type="ARBA" id="ARBA00022989"/>
    </source>
</evidence>
<evidence type="ECO:0000313" key="9">
    <source>
        <dbReference type="Proteomes" id="UP001183414"/>
    </source>
</evidence>
<keyword evidence="9" id="KW-1185">Reference proteome</keyword>
<feature type="transmembrane region" description="Helical" evidence="6">
    <location>
        <begin position="79"/>
        <end position="95"/>
    </location>
</feature>
<dbReference type="PANTHER" id="PTHR23514">
    <property type="entry name" value="BYPASS OF STOP CODON PROTEIN 6"/>
    <property type="match status" value="1"/>
</dbReference>
<feature type="transmembrane region" description="Helical" evidence="6">
    <location>
        <begin position="269"/>
        <end position="291"/>
    </location>
</feature>
<dbReference type="Proteomes" id="UP001183414">
    <property type="component" value="Unassembled WGS sequence"/>
</dbReference>
<keyword evidence="4 6" id="KW-0472">Membrane</keyword>
<comment type="subcellular location">
    <subcellularLocation>
        <location evidence="1">Cell membrane</location>
        <topology evidence="1">Multi-pass membrane protein</topology>
    </subcellularLocation>
</comment>
<dbReference type="RefSeq" id="WP_311673993.1">
    <property type="nucleotide sequence ID" value="NZ_JAVREQ010000013.1"/>
</dbReference>
<evidence type="ECO:0000256" key="4">
    <source>
        <dbReference type="ARBA" id="ARBA00023136"/>
    </source>
</evidence>
<feature type="transmembrane region" description="Helical" evidence="6">
    <location>
        <begin position="49"/>
        <end position="67"/>
    </location>
</feature>
<gene>
    <name evidence="8" type="ORF">RM572_15840</name>
</gene>
<feature type="transmembrane region" description="Helical" evidence="6">
    <location>
        <begin position="101"/>
        <end position="121"/>
    </location>
</feature>